<dbReference type="OrthoDB" id="344048at2"/>
<dbReference type="InterPro" id="IPR036890">
    <property type="entry name" value="HATPase_C_sf"/>
</dbReference>
<dbReference type="CDD" id="cd00130">
    <property type="entry name" value="PAS"/>
    <property type="match status" value="1"/>
</dbReference>
<evidence type="ECO:0000256" key="1">
    <source>
        <dbReference type="ARBA" id="ARBA00000085"/>
    </source>
</evidence>
<keyword evidence="5" id="KW-0418">Kinase</keyword>
<keyword evidence="3" id="KW-0597">Phosphoprotein</keyword>
<sequence>MPKSPEISKSVLSQFDTVLEIDKEGKYVGSFENREGKFHSHLAPVPGQPLDHIFGESFSPNRSGSNEEHFSRVIRSKSPDQCFYFTKSKTGENLSFYVSLNLEESTNKRLLFIHLIPLQTIISAKDDLNLAVSDQIHESEEKFRKTFYNSAIGIALVSTTGNWLEVNAAIPKMLGYTDEELKSLTFQDITHPEDLNGDLELLNQTLAGEINSYRLEKRYIHKDGKTVHALLSVALVRSSSGEAKFFVSQLIDITQTKFLIQDLERKNLLLEATSSDLEKKIDQLQEFNRIVAHNLRASIGNVVSLVAFLKDKNLSPDPEEVIGLLEESSKAVLENLENLQKVIEVRANRGVEFEELQIDQVMQSVLKTLSGKIKTSHAKIQIDFQIKNLLYPRVYLESILFNLLDNSLKYTKPGIPPEITVTTLKKNDKTYLSVKDNGIGINLKLYGDQIFKYKKVFHRGFDSNGVGLFMTKNQIETFGGSIQVESKPHEGSIFTVAFV</sequence>
<dbReference type="InterPro" id="IPR004358">
    <property type="entry name" value="Sig_transdc_His_kin-like_C"/>
</dbReference>
<dbReference type="Gene3D" id="3.30.565.10">
    <property type="entry name" value="Histidine kinase-like ATPase, C-terminal domain"/>
    <property type="match status" value="1"/>
</dbReference>
<comment type="catalytic activity">
    <reaction evidence="1">
        <text>ATP + protein L-histidine = ADP + protein N-phospho-L-histidine.</text>
        <dbReference type="EC" id="2.7.13.3"/>
    </reaction>
</comment>
<dbReference type="PANTHER" id="PTHR43304:SF1">
    <property type="entry name" value="PAC DOMAIN-CONTAINING PROTEIN"/>
    <property type="match status" value="1"/>
</dbReference>
<feature type="domain" description="Histidine kinase" evidence="6">
    <location>
        <begin position="290"/>
        <end position="499"/>
    </location>
</feature>
<dbReference type="SMART" id="SM00091">
    <property type="entry name" value="PAS"/>
    <property type="match status" value="1"/>
</dbReference>
<dbReference type="PANTHER" id="PTHR43304">
    <property type="entry name" value="PHYTOCHROME-LIKE PROTEIN CPH1"/>
    <property type="match status" value="1"/>
</dbReference>
<evidence type="ECO:0000256" key="3">
    <source>
        <dbReference type="ARBA" id="ARBA00022553"/>
    </source>
</evidence>
<dbReference type="SUPFAM" id="SSF55785">
    <property type="entry name" value="PYP-like sensor domain (PAS domain)"/>
    <property type="match status" value="1"/>
</dbReference>
<accession>A0A4V3JY23</accession>
<dbReference type="Gene3D" id="3.30.450.20">
    <property type="entry name" value="PAS domain"/>
    <property type="match status" value="1"/>
</dbReference>
<gene>
    <name evidence="9" type="ORF">EHS15_07865</name>
</gene>
<dbReference type="InterPro" id="IPR052162">
    <property type="entry name" value="Sensor_kinase/Photoreceptor"/>
</dbReference>
<dbReference type="PRINTS" id="PR00344">
    <property type="entry name" value="BCTRLSENSOR"/>
</dbReference>
<evidence type="ECO:0000313" key="10">
    <source>
        <dbReference type="Proteomes" id="UP000298058"/>
    </source>
</evidence>
<dbReference type="InterPro" id="IPR001610">
    <property type="entry name" value="PAC"/>
</dbReference>
<name>A0A4V3JY23_9LEPT</name>
<evidence type="ECO:0000256" key="2">
    <source>
        <dbReference type="ARBA" id="ARBA00012438"/>
    </source>
</evidence>
<evidence type="ECO:0000259" key="8">
    <source>
        <dbReference type="PROSITE" id="PS50113"/>
    </source>
</evidence>
<dbReference type="SMART" id="SM00387">
    <property type="entry name" value="HATPase_c"/>
    <property type="match status" value="1"/>
</dbReference>
<protein>
    <recommendedName>
        <fullName evidence="2">histidine kinase</fullName>
        <ecNumber evidence="2">2.7.13.3</ecNumber>
    </recommendedName>
</protein>
<evidence type="ECO:0000256" key="4">
    <source>
        <dbReference type="ARBA" id="ARBA00022679"/>
    </source>
</evidence>
<evidence type="ECO:0000256" key="5">
    <source>
        <dbReference type="ARBA" id="ARBA00022777"/>
    </source>
</evidence>
<dbReference type="InterPro" id="IPR005467">
    <property type="entry name" value="His_kinase_dom"/>
</dbReference>
<evidence type="ECO:0000259" key="7">
    <source>
        <dbReference type="PROSITE" id="PS50112"/>
    </source>
</evidence>
<dbReference type="Pfam" id="PF08447">
    <property type="entry name" value="PAS_3"/>
    <property type="match status" value="1"/>
</dbReference>
<dbReference type="AlphaFoldDB" id="A0A4V3JY23"/>
<dbReference type="Pfam" id="PF02518">
    <property type="entry name" value="HATPase_c"/>
    <property type="match status" value="1"/>
</dbReference>
<dbReference type="SMART" id="SM00086">
    <property type="entry name" value="PAC"/>
    <property type="match status" value="1"/>
</dbReference>
<organism evidence="9 10">
    <name type="scientific">Leptospira idonii</name>
    <dbReference type="NCBI Taxonomy" id="1193500"/>
    <lineage>
        <taxon>Bacteria</taxon>
        <taxon>Pseudomonadati</taxon>
        <taxon>Spirochaetota</taxon>
        <taxon>Spirochaetia</taxon>
        <taxon>Leptospirales</taxon>
        <taxon>Leptospiraceae</taxon>
        <taxon>Leptospira</taxon>
    </lineage>
</organism>
<dbReference type="GO" id="GO:0004673">
    <property type="term" value="F:protein histidine kinase activity"/>
    <property type="evidence" value="ECO:0007669"/>
    <property type="project" value="UniProtKB-EC"/>
</dbReference>
<dbReference type="PROSITE" id="PS50109">
    <property type="entry name" value="HIS_KIN"/>
    <property type="match status" value="1"/>
</dbReference>
<dbReference type="InterPro" id="IPR013655">
    <property type="entry name" value="PAS_fold_3"/>
</dbReference>
<dbReference type="EMBL" id="RQHW01000028">
    <property type="protein sequence ID" value="TGN19686.1"/>
    <property type="molecule type" value="Genomic_DNA"/>
</dbReference>
<comment type="caution">
    <text evidence="9">The sequence shown here is derived from an EMBL/GenBank/DDBJ whole genome shotgun (WGS) entry which is preliminary data.</text>
</comment>
<dbReference type="SUPFAM" id="SSF55874">
    <property type="entry name" value="ATPase domain of HSP90 chaperone/DNA topoisomerase II/histidine kinase"/>
    <property type="match status" value="1"/>
</dbReference>
<evidence type="ECO:0000313" key="9">
    <source>
        <dbReference type="EMBL" id="TGN19686.1"/>
    </source>
</evidence>
<dbReference type="Proteomes" id="UP000298058">
    <property type="component" value="Unassembled WGS sequence"/>
</dbReference>
<proteinExistence type="predicted"/>
<dbReference type="InterPro" id="IPR000014">
    <property type="entry name" value="PAS"/>
</dbReference>
<evidence type="ECO:0000259" key="6">
    <source>
        <dbReference type="PROSITE" id="PS50109"/>
    </source>
</evidence>
<reference evidence="9" key="1">
    <citation type="journal article" date="2019" name="PLoS Negl. Trop. Dis.">
        <title>Revisiting the worldwide diversity of Leptospira species in the environment.</title>
        <authorList>
            <person name="Vincent A.T."/>
            <person name="Schiettekatte O."/>
            <person name="Bourhy P."/>
            <person name="Veyrier F.J."/>
            <person name="Picardeau M."/>
        </authorList>
    </citation>
    <scope>NUCLEOTIDE SEQUENCE [LARGE SCALE GENOMIC DNA]</scope>
    <source>
        <strain evidence="9">201300427</strain>
    </source>
</reference>
<keyword evidence="4" id="KW-0808">Transferase</keyword>
<dbReference type="InterPro" id="IPR003594">
    <property type="entry name" value="HATPase_dom"/>
</dbReference>
<dbReference type="RefSeq" id="WP_135760002.1">
    <property type="nucleotide sequence ID" value="NZ_RQHW01000028.1"/>
</dbReference>
<dbReference type="InterPro" id="IPR035965">
    <property type="entry name" value="PAS-like_dom_sf"/>
</dbReference>
<keyword evidence="10" id="KW-1185">Reference proteome</keyword>
<dbReference type="PROSITE" id="PS50112">
    <property type="entry name" value="PAS"/>
    <property type="match status" value="1"/>
</dbReference>
<feature type="domain" description="PAC" evidence="8">
    <location>
        <begin position="213"/>
        <end position="265"/>
    </location>
</feature>
<dbReference type="NCBIfam" id="TIGR00229">
    <property type="entry name" value="sensory_box"/>
    <property type="match status" value="1"/>
</dbReference>
<dbReference type="InterPro" id="IPR000700">
    <property type="entry name" value="PAS-assoc_C"/>
</dbReference>
<dbReference type="EC" id="2.7.13.3" evidence="2"/>
<dbReference type="PROSITE" id="PS50113">
    <property type="entry name" value="PAC"/>
    <property type="match status" value="1"/>
</dbReference>
<feature type="domain" description="PAS" evidence="7">
    <location>
        <begin position="139"/>
        <end position="209"/>
    </location>
</feature>